<name>A0A022RY40_ERYGU</name>
<proteinExistence type="predicted"/>
<dbReference type="AlphaFoldDB" id="A0A022RY40"/>
<protein>
    <submittedName>
        <fullName evidence="1">Uncharacterized protein</fullName>
    </submittedName>
</protein>
<evidence type="ECO:0000313" key="1">
    <source>
        <dbReference type="EMBL" id="EYU44638.1"/>
    </source>
</evidence>
<reference evidence="1 2" key="1">
    <citation type="journal article" date="2013" name="Proc. Natl. Acad. Sci. U.S.A.">
        <title>Fine-scale variation in meiotic recombination in Mimulus inferred from population shotgun sequencing.</title>
        <authorList>
            <person name="Hellsten U."/>
            <person name="Wright K.M."/>
            <person name="Jenkins J."/>
            <person name="Shu S."/>
            <person name="Yuan Y."/>
            <person name="Wessler S.R."/>
            <person name="Schmutz J."/>
            <person name="Willis J.H."/>
            <person name="Rokhsar D.S."/>
        </authorList>
    </citation>
    <scope>NUCLEOTIDE SEQUENCE [LARGE SCALE GENOMIC DNA]</scope>
    <source>
        <strain evidence="2">cv. DUN x IM62</strain>
    </source>
</reference>
<dbReference type="Proteomes" id="UP000030748">
    <property type="component" value="Unassembled WGS sequence"/>
</dbReference>
<dbReference type="EMBL" id="KI630214">
    <property type="protein sequence ID" value="EYU44638.1"/>
    <property type="molecule type" value="Genomic_DNA"/>
</dbReference>
<gene>
    <name evidence="1" type="ORF">MIMGU_mgv1a0165711mg</name>
</gene>
<organism evidence="1 2">
    <name type="scientific">Erythranthe guttata</name>
    <name type="common">Yellow monkey flower</name>
    <name type="synonym">Mimulus guttatus</name>
    <dbReference type="NCBI Taxonomy" id="4155"/>
    <lineage>
        <taxon>Eukaryota</taxon>
        <taxon>Viridiplantae</taxon>
        <taxon>Streptophyta</taxon>
        <taxon>Embryophyta</taxon>
        <taxon>Tracheophyta</taxon>
        <taxon>Spermatophyta</taxon>
        <taxon>Magnoliopsida</taxon>
        <taxon>eudicotyledons</taxon>
        <taxon>Gunneridae</taxon>
        <taxon>Pentapetalae</taxon>
        <taxon>asterids</taxon>
        <taxon>lamiids</taxon>
        <taxon>Lamiales</taxon>
        <taxon>Phrymaceae</taxon>
        <taxon>Erythranthe</taxon>
    </lineage>
</organism>
<feature type="non-terminal residue" evidence="1">
    <location>
        <position position="29"/>
    </location>
</feature>
<accession>A0A022RY40</accession>
<evidence type="ECO:0000313" key="2">
    <source>
        <dbReference type="Proteomes" id="UP000030748"/>
    </source>
</evidence>
<keyword evidence="2" id="KW-1185">Reference proteome</keyword>
<sequence>MASSVISSAAVVLHAPPLLRLHGALSPAS</sequence>